<dbReference type="GO" id="GO:0016989">
    <property type="term" value="F:sigma factor antagonist activity"/>
    <property type="evidence" value="ECO:0007669"/>
    <property type="project" value="TreeGrafter"/>
</dbReference>
<dbReference type="InterPro" id="IPR032623">
    <property type="entry name" value="FecR_N"/>
</dbReference>
<dbReference type="PANTHER" id="PTHR30273">
    <property type="entry name" value="PERIPLASMIC SIGNAL SENSOR AND SIGMA FACTOR ACTIVATOR FECR-RELATED"/>
    <property type="match status" value="1"/>
</dbReference>
<dbReference type="Pfam" id="PF04773">
    <property type="entry name" value="FecR"/>
    <property type="match status" value="1"/>
</dbReference>
<evidence type="ECO:0000313" key="3">
    <source>
        <dbReference type="EMBL" id="KFE50346.1"/>
    </source>
</evidence>
<proteinExistence type="predicted"/>
<feature type="domain" description="FecR N-terminal" evidence="2">
    <location>
        <begin position="14"/>
        <end position="55"/>
    </location>
</feature>
<gene>
    <name evidence="3" type="ORF">IV02_17280</name>
</gene>
<name>A0A085V4I3_PSESX</name>
<dbReference type="Proteomes" id="UP000028643">
    <property type="component" value="Unassembled WGS sequence"/>
</dbReference>
<evidence type="ECO:0000259" key="1">
    <source>
        <dbReference type="Pfam" id="PF04773"/>
    </source>
</evidence>
<dbReference type="PATRIC" id="fig|317.174.peg.3534"/>
<dbReference type="Pfam" id="PF16220">
    <property type="entry name" value="DUF4880"/>
    <property type="match status" value="1"/>
</dbReference>
<dbReference type="Gene3D" id="2.60.120.1440">
    <property type="match status" value="1"/>
</dbReference>
<evidence type="ECO:0000259" key="2">
    <source>
        <dbReference type="Pfam" id="PF16220"/>
    </source>
</evidence>
<feature type="domain" description="FecR protein" evidence="1">
    <location>
        <begin position="114"/>
        <end position="204"/>
    </location>
</feature>
<accession>A0A085V4I3</accession>
<comment type="caution">
    <text evidence="3">The sequence shown here is derived from an EMBL/GenBank/DDBJ whole genome shotgun (WGS) entry which is preliminary data.</text>
</comment>
<evidence type="ECO:0000313" key="4">
    <source>
        <dbReference type="Proteomes" id="UP000028643"/>
    </source>
</evidence>
<dbReference type="InterPro" id="IPR006860">
    <property type="entry name" value="FecR"/>
</dbReference>
<dbReference type="PANTHER" id="PTHR30273:SF2">
    <property type="entry name" value="PROTEIN FECR"/>
    <property type="match status" value="1"/>
</dbReference>
<reference evidence="3 4" key="1">
    <citation type="submission" date="2014-07" db="EMBL/GenBank/DDBJ databases">
        <title>Draft Genome Sequences of Environmental Pseudomonas syringae strains.</title>
        <authorList>
            <person name="Baltrus D.A."/>
            <person name="Berge O."/>
            <person name="Morris C."/>
        </authorList>
    </citation>
    <scope>NUCLEOTIDE SEQUENCE [LARGE SCALE GENOMIC DNA]</scope>
    <source>
        <strain evidence="3 4">CEB003</strain>
    </source>
</reference>
<dbReference type="AlphaFoldDB" id="A0A085V4I3"/>
<dbReference type="InterPro" id="IPR012373">
    <property type="entry name" value="Ferrdict_sens_TM"/>
</dbReference>
<dbReference type="EMBL" id="JPQT01000111">
    <property type="protein sequence ID" value="KFE50346.1"/>
    <property type="molecule type" value="Genomic_DNA"/>
</dbReference>
<dbReference type="PIRSF" id="PIRSF018266">
    <property type="entry name" value="FecR"/>
    <property type="match status" value="1"/>
</dbReference>
<sequence length="320" mass="35023">MSTEYEPTEAMIGQAASWLALLHDDGVTAADRQAFNSWRQEDPRHFLAVARMQSLWGSFEQLPTAPARMALDQAFARSPGKSSRRYLQTIALCGSLALAWFSLDQAPVWMADQRTHVGERREVVLADGSHLQLNSDSAVDIEFDERRRVIDLHRGEVWVEVAKDPQRPFVVRTEQGTITALGTRFLVRSGADGAVQVSVLESAIAANANSSVAVRVSAGQQATLKDGLVQTPQSIGNEDPAAWTRGLLKVDDRPLAEVLEALGSYRHGLLQFDAAALEGMRVSGVFQLNDTDAALATLADNLPIKVEHFTDLLVWVKPAE</sequence>
<organism evidence="3 4">
    <name type="scientific">Pseudomonas syringae</name>
    <dbReference type="NCBI Taxonomy" id="317"/>
    <lineage>
        <taxon>Bacteria</taxon>
        <taxon>Pseudomonadati</taxon>
        <taxon>Pseudomonadota</taxon>
        <taxon>Gammaproteobacteria</taxon>
        <taxon>Pseudomonadales</taxon>
        <taxon>Pseudomonadaceae</taxon>
        <taxon>Pseudomonas</taxon>
    </lineage>
</organism>
<protein>
    <submittedName>
        <fullName evidence="3">Iron dicitrate transport regulator FecR</fullName>
    </submittedName>
</protein>
<dbReference type="RefSeq" id="WP_020294412.1">
    <property type="nucleotide sequence ID" value="NZ_JPQT01000111.1"/>
</dbReference>